<evidence type="ECO:0008006" key="3">
    <source>
        <dbReference type="Google" id="ProtNLM"/>
    </source>
</evidence>
<dbReference type="AlphaFoldDB" id="A0A0F9MIG9"/>
<proteinExistence type="predicted"/>
<accession>A0A0F9MIG9</accession>
<feature type="region of interest" description="Disordered" evidence="1">
    <location>
        <begin position="520"/>
        <end position="545"/>
    </location>
</feature>
<organism evidence="2">
    <name type="scientific">marine sediment metagenome</name>
    <dbReference type="NCBI Taxonomy" id="412755"/>
    <lineage>
        <taxon>unclassified sequences</taxon>
        <taxon>metagenomes</taxon>
        <taxon>ecological metagenomes</taxon>
    </lineage>
</organism>
<dbReference type="Gene3D" id="3.40.50.11900">
    <property type="match status" value="1"/>
</dbReference>
<gene>
    <name evidence="2" type="ORF">LCGC14_1379450</name>
</gene>
<dbReference type="PANTHER" id="PTHR32329">
    <property type="entry name" value="BIFUNCTIONAL PROTEIN [INCLUDES 2-HYDROXYACYL-COA DEHYDRATASE (N-TER) AND ITS ACTIVATOR DOMAIN (C_TERM)-RELATED"/>
    <property type="match status" value="1"/>
</dbReference>
<reference evidence="2" key="1">
    <citation type="journal article" date="2015" name="Nature">
        <title>Complex archaea that bridge the gap between prokaryotes and eukaryotes.</title>
        <authorList>
            <person name="Spang A."/>
            <person name="Saw J.H."/>
            <person name="Jorgensen S.L."/>
            <person name="Zaremba-Niedzwiedzka K."/>
            <person name="Martijn J."/>
            <person name="Lind A.E."/>
            <person name="van Eijk R."/>
            <person name="Schleper C."/>
            <person name="Guy L."/>
            <person name="Ettema T.J."/>
        </authorList>
    </citation>
    <scope>NUCLEOTIDE SEQUENCE</scope>
</reference>
<dbReference type="EMBL" id="LAZR01008798">
    <property type="protein sequence ID" value="KKM76510.1"/>
    <property type="molecule type" value="Genomic_DNA"/>
</dbReference>
<dbReference type="PANTHER" id="PTHR32329:SF7">
    <property type="entry name" value="ACTIVATOR OF 2-HYDROXYACYL-COA-HYDRATASE"/>
    <property type="match status" value="1"/>
</dbReference>
<evidence type="ECO:0000313" key="2">
    <source>
        <dbReference type="EMBL" id="KKM76510.1"/>
    </source>
</evidence>
<feature type="non-terminal residue" evidence="2">
    <location>
        <position position="1"/>
    </location>
</feature>
<evidence type="ECO:0000256" key="1">
    <source>
        <dbReference type="SAM" id="MobiDB-lite"/>
    </source>
</evidence>
<sequence length="545" mass="60529">PQLFGTYITNFSCGPDSFILGYFRDLMGKKPSLTLELDSYTADAGLETRIEAFLDIVSAYRQLSIQNRITQEKRKFSPARVAFGNGAPKVITTAGKTLSMTDPRVSLLFPSMGNLATESMVAIFRGRGFNAKAHPPPDETILKLGRANTSCKECLPLILTTGTLLNYIQNKKQETEVLVYFMPTGSGPCRFGQYYIFMEDLVRKLSIPDVALLSLTSDNSYTGLGNGFLKRGWWAIVISDVMEDIRSMLLANSKEIGTAMDIFDREWHLILGELEKGEFNTLIKQLIRTARHFRQIPLKRPSNQVPLISLVGEIFVRRDHLSRQYLTETLADKGFATICSPIAEWMLYSDYTLQNDLGNSEMLMKEKLGFWIKKISMARFEKRIKSILSKSGLVHAAPVNIKSIIANAAPYISPDLAGEAILTVGSAMTEIATQACGVISIGPFGCMPNRLSEALLNKAMTREGKLRTDPRNKKLKAVLSEMDNLPFLVIESDGSSFPQLITAKLESFCLRAGRLHQRMMSSSDAIRPSGAGADGRSPARHLFPR</sequence>
<name>A0A0F9MIG9_9ZZZZ</name>
<dbReference type="InterPro" id="IPR051805">
    <property type="entry name" value="Dehydratase_Activator_Redct"/>
</dbReference>
<protein>
    <recommendedName>
        <fullName evidence="3">DUF2229 domain-containing protein</fullName>
    </recommendedName>
</protein>
<comment type="caution">
    <text evidence="2">The sequence shown here is derived from an EMBL/GenBank/DDBJ whole genome shotgun (WGS) entry which is preliminary data.</text>
</comment>